<dbReference type="EMBL" id="KV448360">
    <property type="protein sequence ID" value="OAX37314.1"/>
    <property type="molecule type" value="Genomic_DNA"/>
</dbReference>
<proteinExistence type="inferred from homology"/>
<dbReference type="InterPro" id="IPR011990">
    <property type="entry name" value="TPR-like_helical_dom_sf"/>
</dbReference>
<gene>
    <name evidence="11" type="ORF">K503DRAFT_801347</name>
</gene>
<dbReference type="InterPro" id="IPR026270">
    <property type="entry name" value="SRP72"/>
</dbReference>
<dbReference type="PANTHER" id="PTHR14094">
    <property type="entry name" value="SIGNAL RECOGNITION PARTICLE 72"/>
    <property type="match status" value="1"/>
</dbReference>
<dbReference type="AlphaFoldDB" id="A0A1B7MXI8"/>
<feature type="region of interest" description="Disordered" evidence="9">
    <location>
        <begin position="226"/>
        <end position="323"/>
    </location>
</feature>
<keyword evidence="6" id="KW-0256">Endoplasmic reticulum</keyword>
<dbReference type="Proteomes" id="UP000092154">
    <property type="component" value="Unassembled WGS sequence"/>
</dbReference>
<dbReference type="InterPro" id="IPR031545">
    <property type="entry name" value="SRP72_TPR-like"/>
</dbReference>
<dbReference type="InParanoid" id="A0A1B7MXI8"/>
<evidence type="ECO:0000256" key="6">
    <source>
        <dbReference type="ARBA" id="ARBA00022824"/>
    </source>
</evidence>
<evidence type="ECO:0000313" key="11">
    <source>
        <dbReference type="EMBL" id="OAX37314.1"/>
    </source>
</evidence>
<feature type="region of interest" description="Disordered" evidence="9">
    <location>
        <begin position="1"/>
        <end position="31"/>
    </location>
</feature>
<feature type="domain" description="Signal recognition particle SRP72 subunit RNA-binding" evidence="10">
    <location>
        <begin position="226"/>
        <end position="273"/>
    </location>
</feature>
<feature type="compositionally biased region" description="Basic and acidic residues" evidence="9">
    <location>
        <begin position="227"/>
        <end position="239"/>
    </location>
</feature>
<keyword evidence="12" id="KW-1185">Reference proteome</keyword>
<evidence type="ECO:0000259" key="10">
    <source>
        <dbReference type="Pfam" id="PF08492"/>
    </source>
</evidence>
<evidence type="ECO:0000313" key="12">
    <source>
        <dbReference type="Proteomes" id="UP000092154"/>
    </source>
</evidence>
<accession>A0A1B7MXI8</accession>
<evidence type="ECO:0000256" key="7">
    <source>
        <dbReference type="ARBA" id="ARBA00023135"/>
    </source>
</evidence>
<keyword evidence="5" id="KW-0963">Cytoplasm</keyword>
<comment type="similarity">
    <text evidence="3">Belongs to the SRP72 family.</text>
</comment>
<reference evidence="11 12" key="1">
    <citation type="submission" date="2016-06" db="EMBL/GenBank/DDBJ databases">
        <title>Comparative genomics of the ectomycorrhizal sister species Rhizopogon vinicolor and Rhizopogon vesiculosus (Basidiomycota: Boletales) reveals a divergence of the mating type B locus.</title>
        <authorList>
            <consortium name="DOE Joint Genome Institute"/>
            <person name="Mujic A.B."/>
            <person name="Kuo A."/>
            <person name="Tritt A."/>
            <person name="Lipzen A."/>
            <person name="Chen C."/>
            <person name="Johnson J."/>
            <person name="Sharma A."/>
            <person name="Barry K."/>
            <person name="Grigoriev I.V."/>
            <person name="Spatafora J.W."/>
        </authorList>
    </citation>
    <scope>NUCLEOTIDE SEQUENCE [LARGE SCALE GENOMIC DNA]</scope>
    <source>
        <strain evidence="11 12">AM-OR11-026</strain>
    </source>
</reference>
<dbReference type="GO" id="GO:0005783">
    <property type="term" value="C:endoplasmic reticulum"/>
    <property type="evidence" value="ECO:0007669"/>
    <property type="project" value="UniProtKB-SubCell"/>
</dbReference>
<sequence length="323" mass="35235">MPPKLVQAKAGQMSSKTPSRNQRAQKQQPVSTADRLKRLFTSLCAQTDGGHFTNAIRTCNKILRLDPSDRDALRTKLFLLLQTEQYDAALALIAEIDEQRSFERAYALYRIQREEDAAQVLKEIRSNGKDVEQRGAMHLEAQLSYRQGSYQSSLDIYHELLETADPISDEHADILTNLSASQSHQDFITTTFMQCMSQLPSSIASTLESAPPPVLFQSASILPSVEEPAKKPEAGETTKKVRTKRVPKGVIPGVSPPPDPERWLKKSERTTYIHAQGKKRRGAGGGATQGATQGASVGAENAPVSTPSQGGRVGGKGKGGKKK</sequence>
<organism evidence="11 12">
    <name type="scientific">Rhizopogon vinicolor AM-OR11-026</name>
    <dbReference type="NCBI Taxonomy" id="1314800"/>
    <lineage>
        <taxon>Eukaryota</taxon>
        <taxon>Fungi</taxon>
        <taxon>Dikarya</taxon>
        <taxon>Basidiomycota</taxon>
        <taxon>Agaricomycotina</taxon>
        <taxon>Agaricomycetes</taxon>
        <taxon>Agaricomycetidae</taxon>
        <taxon>Boletales</taxon>
        <taxon>Suillineae</taxon>
        <taxon>Rhizopogonaceae</taxon>
        <taxon>Rhizopogon</taxon>
    </lineage>
</organism>
<dbReference type="Pfam" id="PF08492">
    <property type="entry name" value="SRP72"/>
    <property type="match status" value="1"/>
</dbReference>
<dbReference type="GO" id="GO:0043022">
    <property type="term" value="F:ribosome binding"/>
    <property type="evidence" value="ECO:0007669"/>
    <property type="project" value="TreeGrafter"/>
</dbReference>
<dbReference type="SUPFAM" id="SSF48452">
    <property type="entry name" value="TPR-like"/>
    <property type="match status" value="1"/>
</dbReference>
<evidence type="ECO:0000256" key="1">
    <source>
        <dbReference type="ARBA" id="ARBA00004240"/>
    </source>
</evidence>
<feature type="compositionally biased region" description="Basic and acidic residues" evidence="9">
    <location>
        <begin position="259"/>
        <end position="271"/>
    </location>
</feature>
<dbReference type="GO" id="GO:0008312">
    <property type="term" value="F:7S RNA binding"/>
    <property type="evidence" value="ECO:0007669"/>
    <property type="project" value="InterPro"/>
</dbReference>
<feature type="compositionally biased region" description="Polar residues" evidence="9">
    <location>
        <begin position="12"/>
        <end position="31"/>
    </location>
</feature>
<evidence type="ECO:0000256" key="2">
    <source>
        <dbReference type="ARBA" id="ARBA00004496"/>
    </source>
</evidence>
<dbReference type="GO" id="GO:0006614">
    <property type="term" value="P:SRP-dependent cotranslational protein targeting to membrane"/>
    <property type="evidence" value="ECO:0007669"/>
    <property type="project" value="InterPro"/>
</dbReference>
<evidence type="ECO:0000256" key="9">
    <source>
        <dbReference type="SAM" id="MobiDB-lite"/>
    </source>
</evidence>
<dbReference type="Pfam" id="PF17004">
    <property type="entry name" value="SRP_TPR_like"/>
    <property type="match status" value="1"/>
</dbReference>
<name>A0A1B7MXI8_9AGAM</name>
<dbReference type="OrthoDB" id="5421607at2759"/>
<evidence type="ECO:0000256" key="3">
    <source>
        <dbReference type="ARBA" id="ARBA00007676"/>
    </source>
</evidence>
<dbReference type="InterPro" id="IPR013699">
    <property type="entry name" value="Signal_recog_part_SRP72_RNA-bd"/>
</dbReference>
<evidence type="ECO:0000256" key="5">
    <source>
        <dbReference type="ARBA" id="ARBA00022490"/>
    </source>
</evidence>
<keyword evidence="8" id="KW-0687">Ribonucleoprotein</keyword>
<dbReference type="Gene3D" id="1.25.40.10">
    <property type="entry name" value="Tetratricopeptide repeat domain"/>
    <property type="match status" value="1"/>
</dbReference>
<evidence type="ECO:0000256" key="4">
    <source>
        <dbReference type="ARBA" id="ARBA00018350"/>
    </source>
</evidence>
<dbReference type="STRING" id="1314800.A0A1B7MXI8"/>
<dbReference type="GO" id="GO:0005786">
    <property type="term" value="C:signal recognition particle, endoplasmic reticulum targeting"/>
    <property type="evidence" value="ECO:0007669"/>
    <property type="project" value="UniProtKB-KW"/>
</dbReference>
<dbReference type="PANTHER" id="PTHR14094:SF9">
    <property type="entry name" value="SIGNAL RECOGNITION PARTICLE SUBUNIT SRP72"/>
    <property type="match status" value="1"/>
</dbReference>
<keyword evidence="7" id="KW-0733">Signal recognition particle</keyword>
<evidence type="ECO:0000256" key="8">
    <source>
        <dbReference type="ARBA" id="ARBA00023274"/>
    </source>
</evidence>
<comment type="subcellular location">
    <subcellularLocation>
        <location evidence="2">Cytoplasm</location>
    </subcellularLocation>
    <subcellularLocation>
        <location evidence="1">Endoplasmic reticulum</location>
    </subcellularLocation>
</comment>
<protein>
    <recommendedName>
        <fullName evidence="4">Signal recognition particle subunit SRP72</fullName>
    </recommendedName>
</protein>